<reference evidence="1 2" key="1">
    <citation type="submission" date="2020-06" db="EMBL/GenBank/DDBJ databases">
        <title>Transcriptomic and genomic resources for Thalictrum thalictroides and T. hernandezii: Facilitating candidate gene discovery in an emerging model plant lineage.</title>
        <authorList>
            <person name="Arias T."/>
            <person name="Riano-Pachon D.M."/>
            <person name="Di Stilio V.S."/>
        </authorList>
    </citation>
    <scope>NUCLEOTIDE SEQUENCE [LARGE SCALE GENOMIC DNA]</scope>
    <source>
        <strain evidence="2">cv. WT478/WT964</strain>
        <tissue evidence="1">Leaves</tissue>
    </source>
</reference>
<dbReference type="Proteomes" id="UP000554482">
    <property type="component" value="Unassembled WGS sequence"/>
</dbReference>
<name>A0A7J6VZ24_THATH</name>
<dbReference type="AlphaFoldDB" id="A0A7J6VZ24"/>
<protein>
    <submittedName>
        <fullName evidence="1">Uncharacterized protein</fullName>
    </submittedName>
</protein>
<evidence type="ECO:0000313" key="2">
    <source>
        <dbReference type="Proteomes" id="UP000554482"/>
    </source>
</evidence>
<proteinExistence type="predicted"/>
<sequence length="118" mass="12130">MIKKSWGDRVEIEDKEEASKFATNKGKKGMAEELNNNVAEGKYVLGLVGTGVTRVTGIIDAVVWDSNDLANVGAGNNTVCGEIGDAEGTIPMTAMGCATALGQEGVGSSAKAIEPGLE</sequence>
<gene>
    <name evidence="1" type="ORF">FRX31_020811</name>
</gene>
<organism evidence="1 2">
    <name type="scientific">Thalictrum thalictroides</name>
    <name type="common">Rue-anemone</name>
    <name type="synonym">Anemone thalictroides</name>
    <dbReference type="NCBI Taxonomy" id="46969"/>
    <lineage>
        <taxon>Eukaryota</taxon>
        <taxon>Viridiplantae</taxon>
        <taxon>Streptophyta</taxon>
        <taxon>Embryophyta</taxon>
        <taxon>Tracheophyta</taxon>
        <taxon>Spermatophyta</taxon>
        <taxon>Magnoliopsida</taxon>
        <taxon>Ranunculales</taxon>
        <taxon>Ranunculaceae</taxon>
        <taxon>Thalictroideae</taxon>
        <taxon>Thalictrum</taxon>
    </lineage>
</organism>
<evidence type="ECO:0000313" key="1">
    <source>
        <dbReference type="EMBL" id="KAF5189602.1"/>
    </source>
</evidence>
<dbReference type="EMBL" id="JABWDY010025239">
    <property type="protein sequence ID" value="KAF5189602.1"/>
    <property type="molecule type" value="Genomic_DNA"/>
</dbReference>
<comment type="caution">
    <text evidence="1">The sequence shown here is derived from an EMBL/GenBank/DDBJ whole genome shotgun (WGS) entry which is preliminary data.</text>
</comment>
<keyword evidence="2" id="KW-1185">Reference proteome</keyword>
<accession>A0A7J6VZ24</accession>